<evidence type="ECO:0000256" key="1">
    <source>
        <dbReference type="SAM" id="MobiDB-lite"/>
    </source>
</evidence>
<dbReference type="EMBL" id="CCNB01000011">
    <property type="protein sequence ID" value="CDX34681.1"/>
    <property type="molecule type" value="Genomic_DNA"/>
</dbReference>
<sequence>MERQEKIGWAIAVVCAVGWWLSPAKLATKPPSSSVSAPSSTPATNSVSIQPSNTSIAYKSPDINRATVKWLYTTTKVRVRAAPDPSASTLQTLDAGELIQTNNWQNGWYNVTVSAHVGWIQGDYLTAVKPLPSDLSVRKPLQAPKESKLKSVKGDPVRTPYVGKCDCPYDLMADGSVCGDLSTYSISGDGSGCYWE</sequence>
<proteinExistence type="predicted"/>
<reference evidence="3 4" key="1">
    <citation type="submission" date="2014-08" db="EMBL/GenBank/DDBJ databases">
        <authorList>
            <person name="Moulin Lionel"/>
        </authorList>
    </citation>
    <scope>NUCLEOTIDE SEQUENCE [LARGE SCALE GENOMIC DNA]</scope>
</reference>
<organism evidence="3 4">
    <name type="scientific">Mesorhizobium plurifarium</name>
    <dbReference type="NCBI Taxonomy" id="69974"/>
    <lineage>
        <taxon>Bacteria</taxon>
        <taxon>Pseudomonadati</taxon>
        <taxon>Pseudomonadota</taxon>
        <taxon>Alphaproteobacteria</taxon>
        <taxon>Hyphomicrobiales</taxon>
        <taxon>Phyllobacteriaceae</taxon>
        <taxon>Mesorhizobium</taxon>
    </lineage>
</organism>
<evidence type="ECO:0000313" key="3">
    <source>
        <dbReference type="EMBL" id="CDX34681.1"/>
    </source>
</evidence>
<evidence type="ECO:0000313" key="4">
    <source>
        <dbReference type="Proteomes" id="UP000046373"/>
    </source>
</evidence>
<name>A0A090EZ46_MESPL</name>
<gene>
    <name evidence="3" type="ORF">MPLDJ20_190098</name>
</gene>
<evidence type="ECO:0000259" key="2">
    <source>
        <dbReference type="Pfam" id="PF08239"/>
    </source>
</evidence>
<dbReference type="AlphaFoldDB" id="A0A090EZ46"/>
<dbReference type="InterPro" id="IPR003646">
    <property type="entry name" value="SH3-like_bac-type"/>
</dbReference>
<feature type="compositionally biased region" description="Low complexity" evidence="1">
    <location>
        <begin position="30"/>
        <end position="48"/>
    </location>
</feature>
<protein>
    <recommendedName>
        <fullName evidence="2">SH3b domain-containing protein</fullName>
    </recommendedName>
</protein>
<dbReference type="Pfam" id="PF08239">
    <property type="entry name" value="SH3_3"/>
    <property type="match status" value="1"/>
</dbReference>
<dbReference type="Gene3D" id="2.30.30.40">
    <property type="entry name" value="SH3 Domains"/>
    <property type="match status" value="1"/>
</dbReference>
<dbReference type="Proteomes" id="UP000046373">
    <property type="component" value="Unassembled WGS sequence"/>
</dbReference>
<feature type="domain" description="SH3b" evidence="2">
    <location>
        <begin position="77"/>
        <end position="126"/>
    </location>
</feature>
<accession>A0A090EZ46</accession>
<feature type="region of interest" description="Disordered" evidence="1">
    <location>
        <begin position="28"/>
        <end position="48"/>
    </location>
</feature>